<dbReference type="EMBL" id="AQPF01000075">
    <property type="protein sequence ID" value="KAF0802210.1"/>
    <property type="molecule type" value="Genomic_DNA"/>
</dbReference>
<accession>A0ABQ6Y2G1</accession>
<evidence type="ECO:0000313" key="1">
    <source>
        <dbReference type="EMBL" id="KAF0802210.1"/>
    </source>
</evidence>
<dbReference type="Proteomes" id="UP000771797">
    <property type="component" value="Unassembled WGS sequence"/>
</dbReference>
<keyword evidence="2" id="KW-1185">Reference proteome</keyword>
<name>A0ABQ6Y2G1_9GAMM</name>
<organism evidence="1 2">
    <name type="scientific">Alcanivorax xiamenensis</name>
    <dbReference type="NCBI Taxonomy" id="1177156"/>
    <lineage>
        <taxon>Bacteria</taxon>
        <taxon>Pseudomonadati</taxon>
        <taxon>Pseudomonadota</taxon>
        <taxon>Gammaproteobacteria</taxon>
        <taxon>Oceanospirillales</taxon>
        <taxon>Alcanivoracaceae</taxon>
        <taxon>Alcanivorax</taxon>
    </lineage>
</organism>
<sequence length="74" mass="8155">MIRVGCLYFEQAFGSPMRAISLPSKSVVTDAQVVVSQGPILPPRQLKRLTYHILIGCFLITLNVGGEHIKESTK</sequence>
<protein>
    <submittedName>
        <fullName evidence="1">Uncharacterized protein</fullName>
    </submittedName>
</protein>
<comment type="caution">
    <text evidence="1">The sequence shown here is derived from an EMBL/GenBank/DDBJ whole genome shotgun (WGS) entry which is preliminary data.</text>
</comment>
<reference evidence="1 2" key="1">
    <citation type="submission" date="2012-09" db="EMBL/GenBank/DDBJ databases">
        <title>Genome Sequence of alkane-degrading Bacterium Alcanivorax sp. 6-D-6.</title>
        <authorList>
            <person name="Lai Q."/>
            <person name="Shao Z."/>
        </authorList>
    </citation>
    <scope>NUCLEOTIDE SEQUENCE [LARGE SCALE GENOMIC DNA]</scope>
    <source>
        <strain evidence="1 2">6-D-6</strain>
    </source>
</reference>
<evidence type="ECO:0000313" key="2">
    <source>
        <dbReference type="Proteomes" id="UP000771797"/>
    </source>
</evidence>
<gene>
    <name evidence="1" type="ORF">A6D6_04123</name>
</gene>
<proteinExistence type="predicted"/>